<reference evidence="1 2" key="1">
    <citation type="submission" date="2022-03" db="EMBL/GenBank/DDBJ databases">
        <title>Genome data of Colletotrichum spp.</title>
        <authorList>
            <person name="Utami Y.D."/>
            <person name="Hiruma K."/>
        </authorList>
    </citation>
    <scope>NUCLEOTIDE SEQUENCE [LARGE SCALE GENOMIC DNA]</scope>
    <source>
        <strain evidence="1 2">MAFF 239500</strain>
    </source>
</reference>
<sequence length="66" mass="7187">MPPKIASRSSEEALEGYDFVKMRLADLQQYSRRLTLGAIPALPTLPTLPTISAISTIPTTVVDSQE</sequence>
<dbReference type="Proteomes" id="UP001055115">
    <property type="component" value="Unassembled WGS sequence"/>
</dbReference>
<evidence type="ECO:0000313" key="1">
    <source>
        <dbReference type="EMBL" id="GKT49651.1"/>
    </source>
</evidence>
<protein>
    <submittedName>
        <fullName evidence="1">Uncharacterized protein</fullName>
    </submittedName>
</protein>
<dbReference type="RefSeq" id="XP_049132001.1">
    <property type="nucleotide sequence ID" value="XM_049276044.1"/>
</dbReference>
<organism evidence="1 2">
    <name type="scientific">Colletotrichum spaethianum</name>
    <dbReference type="NCBI Taxonomy" id="700344"/>
    <lineage>
        <taxon>Eukaryota</taxon>
        <taxon>Fungi</taxon>
        <taxon>Dikarya</taxon>
        <taxon>Ascomycota</taxon>
        <taxon>Pezizomycotina</taxon>
        <taxon>Sordariomycetes</taxon>
        <taxon>Hypocreomycetidae</taxon>
        <taxon>Glomerellales</taxon>
        <taxon>Glomerellaceae</taxon>
        <taxon>Colletotrichum</taxon>
        <taxon>Colletotrichum spaethianum species complex</taxon>
    </lineage>
</organism>
<dbReference type="GeneID" id="73330634"/>
<name>A0AA37UK86_9PEZI</name>
<accession>A0AA37UK86</accession>
<gene>
    <name evidence="1" type="ORF">ColSpa_09832</name>
</gene>
<keyword evidence="2" id="KW-1185">Reference proteome</keyword>
<comment type="caution">
    <text evidence="1">The sequence shown here is derived from an EMBL/GenBank/DDBJ whole genome shotgun (WGS) entry which is preliminary data.</text>
</comment>
<proteinExistence type="predicted"/>
<dbReference type="EMBL" id="BQXU01000031">
    <property type="protein sequence ID" value="GKT49651.1"/>
    <property type="molecule type" value="Genomic_DNA"/>
</dbReference>
<dbReference type="AlphaFoldDB" id="A0AA37UK86"/>
<evidence type="ECO:0000313" key="2">
    <source>
        <dbReference type="Proteomes" id="UP001055115"/>
    </source>
</evidence>